<gene>
    <name evidence="7" type="ORF">METZ01_LOCUS19777</name>
</gene>
<dbReference type="PANTHER" id="PTHR32125">
    <property type="entry name" value="2-C-METHYL-D-ERYTHRITOL 4-PHOSPHATE CYTIDYLYLTRANSFERASE, CHLOROPLASTIC"/>
    <property type="match status" value="1"/>
</dbReference>
<evidence type="ECO:0000256" key="5">
    <source>
        <dbReference type="ARBA" id="ARBA00022695"/>
    </source>
</evidence>
<organism evidence="7">
    <name type="scientific">marine metagenome</name>
    <dbReference type="NCBI Taxonomy" id="408172"/>
    <lineage>
        <taxon>unclassified sequences</taxon>
        <taxon>metagenomes</taxon>
        <taxon>ecological metagenomes</taxon>
    </lineage>
</organism>
<dbReference type="InterPro" id="IPR034683">
    <property type="entry name" value="IspD/TarI"/>
</dbReference>
<evidence type="ECO:0000256" key="3">
    <source>
        <dbReference type="ARBA" id="ARBA00012526"/>
    </source>
</evidence>
<dbReference type="NCBIfam" id="TIGR00453">
    <property type="entry name" value="ispD"/>
    <property type="match status" value="1"/>
</dbReference>
<evidence type="ECO:0000256" key="1">
    <source>
        <dbReference type="ARBA" id="ARBA00004787"/>
    </source>
</evidence>
<sequence length="213" mass="21419">MSIWTVVVAAGRGDRFGADKQSADLCGRAVLERSVVAAGGSDGVVVVVAPTAVEEVAERFAGVDKVSAVVAGGATRSASVRAGLVVVPDDASIVLVHDGARPLATRNLFDAVVAAVRDGADAVVPGVPVSDSLRRADCSVDREGMFAVQTPQGFPAATLRAAHAGGGDASDDATLVEAIGGRVVVVEGEADNLKITRPVDLLVARELLDASGG</sequence>
<dbReference type="HAMAP" id="MF_00108">
    <property type="entry name" value="IspD"/>
    <property type="match status" value="1"/>
</dbReference>
<dbReference type="EMBL" id="UINC01000997">
    <property type="protein sequence ID" value="SUZ66923.1"/>
    <property type="molecule type" value="Genomic_DNA"/>
</dbReference>
<protein>
    <recommendedName>
        <fullName evidence="3">2-C-methyl-D-erythritol 4-phosphate cytidylyltransferase</fullName>
        <ecNumber evidence="3">2.7.7.60</ecNumber>
    </recommendedName>
</protein>
<dbReference type="CDD" id="cd02516">
    <property type="entry name" value="CDP-ME_synthetase"/>
    <property type="match status" value="1"/>
</dbReference>
<comment type="pathway">
    <text evidence="1">Isoprenoid biosynthesis; isopentenyl diphosphate biosynthesis via DXP pathway; isopentenyl diphosphate from 1-deoxy-D-xylulose 5-phosphate: step 2/6.</text>
</comment>
<keyword evidence="6" id="KW-0414">Isoprene biosynthesis</keyword>
<accession>A0A381PN66</accession>
<dbReference type="GO" id="GO:0050518">
    <property type="term" value="F:2-C-methyl-D-erythritol 4-phosphate cytidylyltransferase activity"/>
    <property type="evidence" value="ECO:0007669"/>
    <property type="project" value="UniProtKB-EC"/>
</dbReference>
<reference evidence="7" key="1">
    <citation type="submission" date="2018-05" db="EMBL/GenBank/DDBJ databases">
        <authorList>
            <person name="Lanie J.A."/>
            <person name="Ng W.-L."/>
            <person name="Kazmierczak K.M."/>
            <person name="Andrzejewski T.M."/>
            <person name="Davidsen T.M."/>
            <person name="Wayne K.J."/>
            <person name="Tettelin H."/>
            <person name="Glass J.I."/>
            <person name="Rusch D."/>
            <person name="Podicherti R."/>
            <person name="Tsui H.-C.T."/>
            <person name="Winkler M.E."/>
        </authorList>
    </citation>
    <scope>NUCLEOTIDE SEQUENCE</scope>
</reference>
<evidence type="ECO:0000256" key="4">
    <source>
        <dbReference type="ARBA" id="ARBA00022679"/>
    </source>
</evidence>
<dbReference type="InterPro" id="IPR029044">
    <property type="entry name" value="Nucleotide-diphossugar_trans"/>
</dbReference>
<dbReference type="SUPFAM" id="SSF53448">
    <property type="entry name" value="Nucleotide-diphospho-sugar transferases"/>
    <property type="match status" value="1"/>
</dbReference>
<dbReference type="InterPro" id="IPR050088">
    <property type="entry name" value="IspD/TarI_cytidylyltransf_bact"/>
</dbReference>
<dbReference type="EC" id="2.7.7.60" evidence="3"/>
<name>A0A381PN66_9ZZZZ</name>
<dbReference type="UniPathway" id="UPA00056">
    <property type="reaction ID" value="UER00093"/>
</dbReference>
<evidence type="ECO:0000256" key="6">
    <source>
        <dbReference type="ARBA" id="ARBA00023229"/>
    </source>
</evidence>
<dbReference type="PANTHER" id="PTHR32125:SF4">
    <property type="entry name" value="2-C-METHYL-D-ERYTHRITOL 4-PHOSPHATE CYTIDYLYLTRANSFERASE, CHLOROPLASTIC"/>
    <property type="match status" value="1"/>
</dbReference>
<comment type="similarity">
    <text evidence="2">Belongs to the IspD/TarI cytidylyltransferase family. IspD subfamily.</text>
</comment>
<dbReference type="Gene3D" id="3.90.550.10">
    <property type="entry name" value="Spore Coat Polysaccharide Biosynthesis Protein SpsA, Chain A"/>
    <property type="match status" value="1"/>
</dbReference>
<dbReference type="InterPro" id="IPR018294">
    <property type="entry name" value="ISPD_synthase_CS"/>
</dbReference>
<dbReference type="AlphaFoldDB" id="A0A381PN66"/>
<dbReference type="InterPro" id="IPR001228">
    <property type="entry name" value="IspD"/>
</dbReference>
<keyword evidence="4" id="KW-0808">Transferase</keyword>
<dbReference type="PROSITE" id="PS01295">
    <property type="entry name" value="ISPD"/>
    <property type="match status" value="1"/>
</dbReference>
<dbReference type="GO" id="GO:0019288">
    <property type="term" value="P:isopentenyl diphosphate biosynthetic process, methylerythritol 4-phosphate pathway"/>
    <property type="evidence" value="ECO:0007669"/>
    <property type="project" value="UniProtKB-UniPathway"/>
</dbReference>
<evidence type="ECO:0000256" key="2">
    <source>
        <dbReference type="ARBA" id="ARBA00009789"/>
    </source>
</evidence>
<dbReference type="Pfam" id="PF01128">
    <property type="entry name" value="IspD"/>
    <property type="match status" value="1"/>
</dbReference>
<keyword evidence="5" id="KW-0548">Nucleotidyltransferase</keyword>
<evidence type="ECO:0000313" key="7">
    <source>
        <dbReference type="EMBL" id="SUZ66923.1"/>
    </source>
</evidence>
<proteinExistence type="inferred from homology"/>